<dbReference type="EMBL" id="ML978969">
    <property type="protein sequence ID" value="KAF1928327.1"/>
    <property type="molecule type" value="Genomic_DNA"/>
</dbReference>
<feature type="transmembrane region" description="Helical" evidence="7">
    <location>
        <begin position="197"/>
        <end position="219"/>
    </location>
</feature>
<proteinExistence type="inferred from homology"/>
<dbReference type="RefSeq" id="XP_033448579.1">
    <property type="nucleotide sequence ID" value="XM_033592626.1"/>
</dbReference>
<evidence type="ECO:0000256" key="5">
    <source>
        <dbReference type="ARBA" id="ARBA00038359"/>
    </source>
</evidence>
<dbReference type="GeneID" id="54350294"/>
<reference evidence="9" key="1">
    <citation type="journal article" date="2020" name="Stud. Mycol.">
        <title>101 Dothideomycetes genomes: a test case for predicting lifestyles and emergence of pathogens.</title>
        <authorList>
            <person name="Haridas S."/>
            <person name="Albert R."/>
            <person name="Binder M."/>
            <person name="Bloem J."/>
            <person name="Labutti K."/>
            <person name="Salamov A."/>
            <person name="Andreopoulos B."/>
            <person name="Baker S."/>
            <person name="Barry K."/>
            <person name="Bills G."/>
            <person name="Bluhm B."/>
            <person name="Cannon C."/>
            <person name="Castanera R."/>
            <person name="Culley D."/>
            <person name="Daum C."/>
            <person name="Ezra D."/>
            <person name="Gonzalez J."/>
            <person name="Henrissat B."/>
            <person name="Kuo A."/>
            <person name="Liang C."/>
            <person name="Lipzen A."/>
            <person name="Lutzoni F."/>
            <person name="Magnuson J."/>
            <person name="Mondo S."/>
            <person name="Nolan M."/>
            <person name="Ohm R."/>
            <person name="Pangilinan J."/>
            <person name="Park H.-J."/>
            <person name="Ramirez L."/>
            <person name="Alfaro M."/>
            <person name="Sun H."/>
            <person name="Tritt A."/>
            <person name="Yoshinaga Y."/>
            <person name="Zwiers L.-H."/>
            <person name="Turgeon B."/>
            <person name="Goodwin S."/>
            <person name="Spatafora J."/>
            <person name="Crous P."/>
            <person name="Grigoriev I."/>
        </authorList>
    </citation>
    <scope>NUCLEOTIDE SEQUENCE</scope>
    <source>
        <strain evidence="9">CBS 183.55</strain>
    </source>
</reference>
<evidence type="ECO:0000313" key="10">
    <source>
        <dbReference type="Proteomes" id="UP000800082"/>
    </source>
</evidence>
<dbReference type="InterPro" id="IPR049326">
    <property type="entry name" value="Rhodopsin_dom_fungi"/>
</dbReference>
<accession>A0A6A5RS43</accession>
<comment type="similarity">
    <text evidence="5">Belongs to the SAT4 family.</text>
</comment>
<evidence type="ECO:0000256" key="1">
    <source>
        <dbReference type="ARBA" id="ARBA00004141"/>
    </source>
</evidence>
<evidence type="ECO:0000256" key="3">
    <source>
        <dbReference type="ARBA" id="ARBA00022989"/>
    </source>
</evidence>
<feature type="transmembrane region" description="Helical" evidence="7">
    <location>
        <begin position="80"/>
        <end position="97"/>
    </location>
</feature>
<protein>
    <recommendedName>
        <fullName evidence="8">Rhodopsin domain-containing protein</fullName>
    </recommendedName>
</protein>
<dbReference type="InterPro" id="IPR052337">
    <property type="entry name" value="SAT4-like"/>
</dbReference>
<evidence type="ECO:0000256" key="6">
    <source>
        <dbReference type="SAM" id="MobiDB-lite"/>
    </source>
</evidence>
<dbReference type="OrthoDB" id="5429740at2759"/>
<comment type="subcellular location">
    <subcellularLocation>
        <location evidence="1">Membrane</location>
        <topology evidence="1">Multi-pass membrane protein</topology>
    </subcellularLocation>
</comment>
<dbReference type="AlphaFoldDB" id="A0A6A5RS43"/>
<evidence type="ECO:0000256" key="2">
    <source>
        <dbReference type="ARBA" id="ARBA00022692"/>
    </source>
</evidence>
<evidence type="ECO:0000256" key="4">
    <source>
        <dbReference type="ARBA" id="ARBA00023136"/>
    </source>
</evidence>
<feature type="transmembrane region" description="Helical" evidence="7">
    <location>
        <begin position="284"/>
        <end position="303"/>
    </location>
</feature>
<keyword evidence="10" id="KW-1185">Reference proteome</keyword>
<dbReference type="GO" id="GO:0016020">
    <property type="term" value="C:membrane"/>
    <property type="evidence" value="ECO:0007669"/>
    <property type="project" value="UniProtKB-SubCell"/>
</dbReference>
<gene>
    <name evidence="9" type="ORF">M421DRAFT_420872</name>
</gene>
<keyword evidence="2 7" id="KW-0812">Transmembrane</keyword>
<organism evidence="9 10">
    <name type="scientific">Didymella exigua CBS 183.55</name>
    <dbReference type="NCBI Taxonomy" id="1150837"/>
    <lineage>
        <taxon>Eukaryota</taxon>
        <taxon>Fungi</taxon>
        <taxon>Dikarya</taxon>
        <taxon>Ascomycota</taxon>
        <taxon>Pezizomycotina</taxon>
        <taxon>Dothideomycetes</taxon>
        <taxon>Pleosporomycetidae</taxon>
        <taxon>Pleosporales</taxon>
        <taxon>Pleosporineae</taxon>
        <taxon>Didymellaceae</taxon>
        <taxon>Didymella</taxon>
    </lineage>
</organism>
<feature type="region of interest" description="Disordered" evidence="6">
    <location>
        <begin position="356"/>
        <end position="398"/>
    </location>
</feature>
<feature type="transmembrane region" description="Helical" evidence="7">
    <location>
        <begin position="318"/>
        <end position="338"/>
    </location>
</feature>
<feature type="transmembrane region" description="Helical" evidence="7">
    <location>
        <begin position="161"/>
        <end position="185"/>
    </location>
</feature>
<evidence type="ECO:0000256" key="7">
    <source>
        <dbReference type="SAM" id="Phobius"/>
    </source>
</evidence>
<keyword evidence="4 7" id="KW-0472">Membrane</keyword>
<keyword evidence="3 7" id="KW-1133">Transmembrane helix</keyword>
<sequence>MSTNAAVPVIHSTSMSMSNNPLLLPTSGPSALIGRPPNNVKDYYIVKGLLRMVGMEDANPMIGYFLADQPPPNYVHESRVVGVQIGLIVVMLSIVLPTTARLLLRARKKHMRFGWDDWTILAAATLAFTYPLAQTIGLYFGGAGLHTWEVTYDQYEISTTIGVYCKITFYQAVGLIKVSIALFVRRMTGGASQRWRWFCNIFLVTVGVYMLVALFWSLFTCYPVQAQWSLHARGATEPLPRCLHPFLQGRILSGIHVAQGMILLSAPIVILWNVRIDRAKKIRLFVLWGLGGITVLGGLLRQVRPVTYRDITWNYVEILTWACLDLALGIVTASLPVLDGMLSNAWHRAMTSIGVSSQATGGNPSSGSQPGGSEATRRKTPGTHAPSASEEHIISKADETEMGIIRTRVVHVHSSSRSSLDAFGLGNK</sequence>
<feature type="compositionally biased region" description="Basic and acidic residues" evidence="6">
    <location>
        <begin position="389"/>
        <end position="398"/>
    </location>
</feature>
<feature type="transmembrane region" description="Helical" evidence="7">
    <location>
        <begin position="118"/>
        <end position="141"/>
    </location>
</feature>
<feature type="domain" description="Rhodopsin" evidence="8">
    <location>
        <begin position="100"/>
        <end position="342"/>
    </location>
</feature>
<feature type="compositionally biased region" description="Low complexity" evidence="6">
    <location>
        <begin position="361"/>
        <end position="373"/>
    </location>
</feature>
<evidence type="ECO:0000313" key="9">
    <source>
        <dbReference type="EMBL" id="KAF1928327.1"/>
    </source>
</evidence>
<dbReference type="PANTHER" id="PTHR33048">
    <property type="entry name" value="PTH11-LIKE INTEGRAL MEMBRANE PROTEIN (AFU_ORTHOLOGUE AFUA_5G11245)"/>
    <property type="match status" value="1"/>
</dbReference>
<name>A0A6A5RS43_9PLEO</name>
<dbReference type="PANTHER" id="PTHR33048:SF129">
    <property type="entry name" value="INTEGRAL MEMBRANE PROTEIN-RELATED"/>
    <property type="match status" value="1"/>
</dbReference>
<evidence type="ECO:0000259" key="8">
    <source>
        <dbReference type="Pfam" id="PF20684"/>
    </source>
</evidence>
<dbReference type="Pfam" id="PF20684">
    <property type="entry name" value="Fung_rhodopsin"/>
    <property type="match status" value="1"/>
</dbReference>
<feature type="transmembrane region" description="Helical" evidence="7">
    <location>
        <begin position="251"/>
        <end position="272"/>
    </location>
</feature>
<dbReference type="Proteomes" id="UP000800082">
    <property type="component" value="Unassembled WGS sequence"/>
</dbReference>